<keyword evidence="2" id="KW-1185">Reference proteome</keyword>
<comment type="caution">
    <text evidence="1">The sequence shown here is derived from an EMBL/GenBank/DDBJ whole genome shotgun (WGS) entry which is preliminary data.</text>
</comment>
<evidence type="ECO:0000313" key="1">
    <source>
        <dbReference type="EMBL" id="TCV77420.1"/>
    </source>
</evidence>
<accession>A0ABY2CHG4</accession>
<proteinExistence type="predicted"/>
<protein>
    <submittedName>
        <fullName evidence="1">Uncharacterized protein</fullName>
    </submittedName>
</protein>
<reference evidence="1 2" key="1">
    <citation type="submission" date="2019-03" db="EMBL/GenBank/DDBJ databases">
        <title>Systems level insights into methane cycling in arid and semi-arid ecosystems.</title>
        <authorList>
            <person name="Kalyuzhnaya M."/>
        </authorList>
    </citation>
    <scope>NUCLEOTIDE SEQUENCE [LARGE SCALE GENOMIC DNA]</scope>
    <source>
        <strain evidence="1 2">S-1</strain>
    </source>
</reference>
<sequence>MNSIPNKLLLICAGTLLSVCAINVYAAESHIALALECANSR</sequence>
<evidence type="ECO:0000313" key="2">
    <source>
        <dbReference type="Proteomes" id="UP000295649"/>
    </source>
</evidence>
<name>A0ABY2CHG4_METMH</name>
<dbReference type="Proteomes" id="UP000295649">
    <property type="component" value="Unassembled WGS sequence"/>
</dbReference>
<organism evidence="1 2">
    <name type="scientific">Methylomonas methanica</name>
    <dbReference type="NCBI Taxonomy" id="421"/>
    <lineage>
        <taxon>Bacteria</taxon>
        <taxon>Pseudomonadati</taxon>
        <taxon>Pseudomonadota</taxon>
        <taxon>Gammaproteobacteria</taxon>
        <taxon>Methylococcales</taxon>
        <taxon>Methylococcaceae</taxon>
        <taxon>Methylomonas</taxon>
    </lineage>
</organism>
<dbReference type="EMBL" id="SMCN01000029">
    <property type="protein sequence ID" value="TCV77420.1"/>
    <property type="molecule type" value="Genomic_DNA"/>
</dbReference>
<gene>
    <name evidence="1" type="ORF">EDE11_12945</name>
</gene>